<keyword evidence="3" id="KW-1185">Reference proteome</keyword>
<name>A0ABS2FNP2_9FIRM</name>
<proteinExistence type="predicted"/>
<evidence type="ECO:0000313" key="3">
    <source>
        <dbReference type="Proteomes" id="UP000775500"/>
    </source>
</evidence>
<protein>
    <recommendedName>
        <fullName evidence="4">Phage gp6-like head-tail connector protein</fullName>
    </recommendedName>
</protein>
<evidence type="ECO:0000313" key="2">
    <source>
        <dbReference type="EMBL" id="MBM6830995.1"/>
    </source>
</evidence>
<reference evidence="2 3" key="1">
    <citation type="journal article" date="2021" name="Sci. Rep.">
        <title>The distribution of antibiotic resistance genes in chicken gut microbiota commensals.</title>
        <authorList>
            <person name="Juricova H."/>
            <person name="Matiasovicova J."/>
            <person name="Kubasova T."/>
            <person name="Cejkova D."/>
            <person name="Rychlik I."/>
        </authorList>
    </citation>
    <scope>NUCLEOTIDE SEQUENCE [LARGE SCALE GENOMIC DNA]</scope>
    <source>
        <strain evidence="2 3">An423</strain>
    </source>
</reference>
<evidence type="ECO:0008006" key="4">
    <source>
        <dbReference type="Google" id="ProtNLM"/>
    </source>
</evidence>
<keyword evidence="1" id="KW-0175">Coiled coil</keyword>
<dbReference type="RefSeq" id="WP_204684954.1">
    <property type="nucleotide sequence ID" value="NZ_JACJLU010000002.1"/>
</dbReference>
<dbReference type="EMBL" id="JACJLU010000002">
    <property type="protein sequence ID" value="MBM6830995.1"/>
    <property type="molecule type" value="Genomic_DNA"/>
</dbReference>
<feature type="coiled-coil region" evidence="1">
    <location>
        <begin position="29"/>
        <end position="56"/>
    </location>
</feature>
<sequence>MEKKDEILILTVDDALLEVMGQSLNQYAQEFMGADIRKAQRKMKELKTKGEERMNKDQSLELTMDKDLTAVIYNALYAYWHHGGQEAREQVEDTDALEVFRIANMYFQSEEQGEARESESTSSM</sequence>
<comment type="caution">
    <text evidence="2">The sequence shown here is derived from an EMBL/GenBank/DDBJ whole genome shotgun (WGS) entry which is preliminary data.</text>
</comment>
<organism evidence="2 3">
    <name type="scientific">Faecalicoccus acidiformans</name>
    <dbReference type="NCBI Taxonomy" id="915173"/>
    <lineage>
        <taxon>Bacteria</taxon>
        <taxon>Bacillati</taxon>
        <taxon>Bacillota</taxon>
        <taxon>Erysipelotrichia</taxon>
        <taxon>Erysipelotrichales</taxon>
        <taxon>Erysipelotrichaceae</taxon>
        <taxon>Faecalicoccus</taxon>
    </lineage>
</organism>
<accession>A0ABS2FNP2</accession>
<evidence type="ECO:0000256" key="1">
    <source>
        <dbReference type="SAM" id="Coils"/>
    </source>
</evidence>
<dbReference type="Proteomes" id="UP000775500">
    <property type="component" value="Unassembled WGS sequence"/>
</dbReference>
<gene>
    <name evidence="2" type="ORF">H5982_02585</name>
</gene>